<dbReference type="RefSeq" id="WP_100200141.1">
    <property type="nucleotide sequence ID" value="NZ_PGGW01000007.1"/>
</dbReference>
<proteinExistence type="predicted"/>
<dbReference type="EMBL" id="PGGW01000007">
    <property type="protein sequence ID" value="PJF01986.1"/>
    <property type="molecule type" value="Genomic_DNA"/>
</dbReference>
<dbReference type="Gene3D" id="3.10.180.10">
    <property type="entry name" value="2,3-Dihydroxybiphenyl 1,2-Dioxygenase, domain 1"/>
    <property type="match status" value="2"/>
</dbReference>
<organism evidence="1 2">
    <name type="scientific">Streptomyces carminius</name>
    <dbReference type="NCBI Taxonomy" id="2665496"/>
    <lineage>
        <taxon>Bacteria</taxon>
        <taxon>Bacillati</taxon>
        <taxon>Actinomycetota</taxon>
        <taxon>Actinomycetes</taxon>
        <taxon>Kitasatosporales</taxon>
        <taxon>Streptomycetaceae</taxon>
        <taxon>Streptomyces</taxon>
    </lineage>
</organism>
<dbReference type="PANTHER" id="PTHR36503:SF1">
    <property type="entry name" value="BLR2520 PROTEIN"/>
    <property type="match status" value="1"/>
</dbReference>
<dbReference type="SUPFAM" id="SSF54593">
    <property type="entry name" value="Glyoxalase/Bleomycin resistance protein/Dihydroxybiphenyl dioxygenase"/>
    <property type="match status" value="2"/>
</dbReference>
<sequence>MTSLVSVTLEVGDPAAAERFYTAAFGLGPQVRLRACDAPTTGFRGFSMSVIVSQPADVDGFIGSALTAGATPLRPAAKSLWGYGGILQAPDGTIWQVTTSSKKNTGPATRKIDDLVLLLGAEDVKASRQFYTGQGLSVTKSFGGKYTEFAADRPGSVKLALYKRRGLAKTLGVPEEGGGSHRIVLGGTTGTFTDPDGFVWEPAPATPTPA</sequence>
<reference evidence="1 2" key="1">
    <citation type="submission" date="2017-11" db="EMBL/GenBank/DDBJ databases">
        <title>Streptomyces carmine sp. nov., a novel actinomycete isolated from Sophora alopecuroides in Xinjiang, China.</title>
        <authorList>
            <person name="Wang Y."/>
            <person name="Luo X."/>
            <person name="Wan C."/>
            <person name="Zhang L."/>
        </authorList>
    </citation>
    <scope>NUCLEOTIDE SEQUENCE [LARGE SCALE GENOMIC DNA]</scope>
    <source>
        <strain evidence="1 2">TRM SA0054</strain>
    </source>
</reference>
<dbReference type="InterPro" id="IPR029068">
    <property type="entry name" value="Glyas_Bleomycin-R_OHBP_Dase"/>
</dbReference>
<dbReference type="PANTHER" id="PTHR36503">
    <property type="entry name" value="BLR2520 PROTEIN"/>
    <property type="match status" value="1"/>
</dbReference>
<keyword evidence="2" id="KW-1185">Reference proteome</keyword>
<protein>
    <submittedName>
        <fullName evidence="1">Glyoxalase</fullName>
    </submittedName>
</protein>
<evidence type="ECO:0000313" key="2">
    <source>
        <dbReference type="Proteomes" id="UP000230407"/>
    </source>
</evidence>
<evidence type="ECO:0000313" key="1">
    <source>
        <dbReference type="EMBL" id="PJF01986.1"/>
    </source>
</evidence>
<accession>A0A2M8MCU9</accession>
<gene>
    <name evidence="1" type="ORF">CUT44_00785</name>
</gene>
<name>A0A2M8MCU9_9ACTN</name>
<dbReference type="Proteomes" id="UP000230407">
    <property type="component" value="Unassembled WGS sequence"/>
</dbReference>
<comment type="caution">
    <text evidence="1">The sequence shown here is derived from an EMBL/GenBank/DDBJ whole genome shotgun (WGS) entry which is preliminary data.</text>
</comment>
<dbReference type="AlphaFoldDB" id="A0A2M8MCU9"/>